<evidence type="ECO:0000256" key="4">
    <source>
        <dbReference type="ARBA" id="ARBA00022448"/>
    </source>
</evidence>
<evidence type="ECO:0000256" key="14">
    <source>
        <dbReference type="ARBA" id="ARBA00031463"/>
    </source>
</evidence>
<evidence type="ECO:0000313" key="17">
    <source>
        <dbReference type="EMBL" id="KMY51465.1"/>
    </source>
</evidence>
<proteinExistence type="inferred from homology"/>
<dbReference type="GO" id="GO:0020037">
    <property type="term" value="F:heme binding"/>
    <property type="evidence" value="ECO:0007669"/>
    <property type="project" value="InterPro"/>
</dbReference>
<accession>A0A0K9GXU9</accession>
<dbReference type="STRING" id="1679170.AC625_19550"/>
<evidence type="ECO:0000256" key="10">
    <source>
        <dbReference type="ARBA" id="ARBA00023136"/>
    </source>
</evidence>
<feature type="domain" description="Fe/B12 periplasmic-binding" evidence="16">
    <location>
        <begin position="40"/>
        <end position="293"/>
    </location>
</feature>
<dbReference type="GO" id="GO:0016020">
    <property type="term" value="C:membrane"/>
    <property type="evidence" value="ECO:0007669"/>
    <property type="project" value="InterPro"/>
</dbReference>
<keyword evidence="5" id="KW-1003">Cell membrane</keyword>
<keyword evidence="18" id="KW-1185">Reference proteome</keyword>
<keyword evidence="4" id="KW-0813">Transport</keyword>
<evidence type="ECO:0000256" key="9">
    <source>
        <dbReference type="ARBA" id="ARBA00023004"/>
    </source>
</evidence>
<evidence type="ECO:0000256" key="2">
    <source>
        <dbReference type="ARBA" id="ARBA00008814"/>
    </source>
</evidence>
<gene>
    <name evidence="17" type="ORF">AC625_19550</name>
</gene>
<keyword evidence="11" id="KW-0564">Palmitate</keyword>
<dbReference type="InterPro" id="IPR050902">
    <property type="entry name" value="ABC_Transporter_SBP"/>
</dbReference>
<evidence type="ECO:0000256" key="12">
    <source>
        <dbReference type="ARBA" id="ARBA00023288"/>
    </source>
</evidence>
<dbReference type="NCBIfam" id="TIGR03659">
    <property type="entry name" value="IsdE"/>
    <property type="match status" value="1"/>
</dbReference>
<evidence type="ECO:0000256" key="8">
    <source>
        <dbReference type="ARBA" id="ARBA00022729"/>
    </source>
</evidence>
<dbReference type="PROSITE" id="PS50983">
    <property type="entry name" value="FE_B12_PBP"/>
    <property type="match status" value="1"/>
</dbReference>
<keyword evidence="10" id="KW-0472">Membrane</keyword>
<evidence type="ECO:0000313" key="18">
    <source>
        <dbReference type="Proteomes" id="UP000037146"/>
    </source>
</evidence>
<evidence type="ECO:0000256" key="5">
    <source>
        <dbReference type="ARBA" id="ARBA00022475"/>
    </source>
</evidence>
<dbReference type="InterPro" id="IPR019957">
    <property type="entry name" value="ABC_transptr_haem-bd_IsdE"/>
</dbReference>
<dbReference type="SUPFAM" id="SSF53807">
    <property type="entry name" value="Helical backbone' metal receptor"/>
    <property type="match status" value="1"/>
</dbReference>
<dbReference type="PATRIC" id="fig|1679170.3.peg.4439"/>
<evidence type="ECO:0000256" key="6">
    <source>
        <dbReference type="ARBA" id="ARBA00022617"/>
    </source>
</evidence>
<keyword evidence="6" id="KW-0349">Heme</keyword>
<dbReference type="AlphaFoldDB" id="A0A0K9GXU9"/>
<dbReference type="PANTHER" id="PTHR30535:SF36">
    <property type="entry name" value="HIGH-AFFINITY HEME UPTAKE SYSTEM PROTEIN ISDE"/>
    <property type="match status" value="1"/>
</dbReference>
<reference evidence="18" key="1">
    <citation type="submission" date="2015-07" db="EMBL/GenBank/DDBJ databases">
        <title>Genome sequencing project for genomic taxonomy and phylogenomics of Bacillus-like bacteria.</title>
        <authorList>
            <person name="Liu B."/>
            <person name="Wang J."/>
            <person name="Zhu Y."/>
            <person name="Liu G."/>
            <person name="Chen Q."/>
            <person name="Chen Z."/>
            <person name="Lan J."/>
            <person name="Che J."/>
            <person name="Ge C."/>
            <person name="Shi H."/>
            <person name="Pan Z."/>
            <person name="Liu X."/>
        </authorList>
    </citation>
    <scope>NUCLEOTIDE SEQUENCE [LARGE SCALE GENOMIC DNA]</scope>
    <source>
        <strain evidence="18">FJAT-27997</strain>
    </source>
</reference>
<dbReference type="GO" id="GO:0015886">
    <property type="term" value="P:heme transport"/>
    <property type="evidence" value="ECO:0007669"/>
    <property type="project" value="InterPro"/>
</dbReference>
<dbReference type="Gene3D" id="3.40.50.1980">
    <property type="entry name" value="Nitrogenase molybdenum iron protein domain"/>
    <property type="match status" value="2"/>
</dbReference>
<keyword evidence="12" id="KW-0449">Lipoprotein</keyword>
<dbReference type="GO" id="GO:0046872">
    <property type="term" value="F:metal ion binding"/>
    <property type="evidence" value="ECO:0007669"/>
    <property type="project" value="UniProtKB-KW"/>
</dbReference>
<evidence type="ECO:0000256" key="7">
    <source>
        <dbReference type="ARBA" id="ARBA00022723"/>
    </source>
</evidence>
<comment type="cofactor">
    <cofactor evidence="1">
        <name>heme b</name>
        <dbReference type="ChEBI" id="CHEBI:60344"/>
    </cofactor>
</comment>
<protein>
    <recommendedName>
        <fullName evidence="3">High-affinity heme uptake system protein IsdE</fullName>
    </recommendedName>
    <alternativeName>
        <fullName evidence="14">Iron-regulated surface determinant protein E</fullName>
    </alternativeName>
    <alternativeName>
        <fullName evidence="13">Staphylococcal iron-regulated protein F</fullName>
    </alternativeName>
</protein>
<feature type="signal peptide" evidence="15">
    <location>
        <begin position="1"/>
        <end position="25"/>
    </location>
</feature>
<keyword evidence="7" id="KW-0479">Metal-binding</keyword>
<dbReference type="Proteomes" id="UP000037146">
    <property type="component" value="Unassembled WGS sequence"/>
</dbReference>
<evidence type="ECO:0000256" key="13">
    <source>
        <dbReference type="ARBA" id="ARBA00031148"/>
    </source>
</evidence>
<evidence type="ECO:0000259" key="16">
    <source>
        <dbReference type="PROSITE" id="PS50983"/>
    </source>
</evidence>
<dbReference type="RefSeq" id="WP_049682814.1">
    <property type="nucleotide sequence ID" value="NZ_LFZW01000001.1"/>
</dbReference>
<comment type="similarity">
    <text evidence="2">Belongs to the bacterial solute-binding protein 8 family.</text>
</comment>
<evidence type="ECO:0000256" key="15">
    <source>
        <dbReference type="SAM" id="SignalP"/>
    </source>
</evidence>
<comment type="caution">
    <text evidence="17">The sequence shown here is derived from an EMBL/GenBank/DDBJ whole genome shotgun (WGS) entry which is preliminary data.</text>
</comment>
<evidence type="ECO:0000256" key="1">
    <source>
        <dbReference type="ARBA" id="ARBA00001970"/>
    </source>
</evidence>
<sequence length="293" mass="32666">MNKGIMKAFLCCVILLLLITGCSSEQETIQTDNQSENENRIVSSTVAITEIMDALELDLVGIPDSSKELPKRYDGVSNVGFVKNPDLEIIKSLHPTEVLTVSTLEYDLKPIYENAGIEATFLNLDSLEKMQQTILSLGEQYDRNKQAEKIVTKMDDKVAEIHKAVEGKEKPTVLILLGIPGSYLVASEHSYIGDIARLCGAVNVVTGEKVEYVATNTEFLQQTNPDIILRAAHGVPDEVVKMFDKEFKENDIWKHFDAVKNGRVFDLEEEIYGTTGNLAATEALDEMMKMLYQ</sequence>
<dbReference type="InterPro" id="IPR002491">
    <property type="entry name" value="ABC_transptr_periplasmic_BD"/>
</dbReference>
<dbReference type="EMBL" id="LFZW01000001">
    <property type="protein sequence ID" value="KMY51465.1"/>
    <property type="molecule type" value="Genomic_DNA"/>
</dbReference>
<dbReference type="Pfam" id="PF01497">
    <property type="entry name" value="Peripla_BP_2"/>
    <property type="match status" value="1"/>
</dbReference>
<keyword evidence="9" id="KW-0408">Iron</keyword>
<feature type="chain" id="PRO_5005524680" description="High-affinity heme uptake system protein IsdE" evidence="15">
    <location>
        <begin position="26"/>
        <end position="293"/>
    </location>
</feature>
<keyword evidence="8 15" id="KW-0732">Signal</keyword>
<name>A0A0K9GXU9_9BACI</name>
<organism evidence="17 18">
    <name type="scientific">Peribacillus loiseleuriae</name>
    <dbReference type="NCBI Taxonomy" id="1679170"/>
    <lineage>
        <taxon>Bacteria</taxon>
        <taxon>Bacillati</taxon>
        <taxon>Bacillota</taxon>
        <taxon>Bacilli</taxon>
        <taxon>Bacillales</taxon>
        <taxon>Bacillaceae</taxon>
        <taxon>Peribacillus</taxon>
    </lineage>
</organism>
<evidence type="ECO:0000256" key="3">
    <source>
        <dbReference type="ARBA" id="ARBA00015862"/>
    </source>
</evidence>
<dbReference type="OrthoDB" id="66025at2"/>
<dbReference type="PANTHER" id="PTHR30535">
    <property type="entry name" value="VITAMIN B12-BINDING PROTEIN"/>
    <property type="match status" value="1"/>
</dbReference>
<dbReference type="PROSITE" id="PS51257">
    <property type="entry name" value="PROKAR_LIPOPROTEIN"/>
    <property type="match status" value="1"/>
</dbReference>
<dbReference type="GO" id="GO:0071281">
    <property type="term" value="P:cellular response to iron ion"/>
    <property type="evidence" value="ECO:0007669"/>
    <property type="project" value="TreeGrafter"/>
</dbReference>
<evidence type="ECO:0000256" key="11">
    <source>
        <dbReference type="ARBA" id="ARBA00023139"/>
    </source>
</evidence>